<accession>A0A8S5NZI9</accession>
<organism evidence="1">
    <name type="scientific">Myoviridae sp. ctLnO19</name>
    <dbReference type="NCBI Taxonomy" id="2825085"/>
    <lineage>
        <taxon>Viruses</taxon>
        <taxon>Duplodnaviria</taxon>
        <taxon>Heunggongvirae</taxon>
        <taxon>Uroviricota</taxon>
        <taxon>Caudoviricetes</taxon>
    </lineage>
</organism>
<protein>
    <submittedName>
        <fullName evidence="1">Uncharacterized protein</fullName>
    </submittedName>
</protein>
<proteinExistence type="predicted"/>
<reference evidence="1" key="1">
    <citation type="journal article" date="2021" name="Proc. Natl. Acad. Sci. U.S.A.">
        <title>A Catalog of Tens of Thousands of Viruses from Human Metagenomes Reveals Hidden Associations with Chronic Diseases.</title>
        <authorList>
            <person name="Tisza M.J."/>
            <person name="Buck C.B."/>
        </authorList>
    </citation>
    <scope>NUCLEOTIDE SEQUENCE</scope>
    <source>
        <strain evidence="1">CtLnO19</strain>
    </source>
</reference>
<evidence type="ECO:0000313" key="1">
    <source>
        <dbReference type="EMBL" id="DAE00238.1"/>
    </source>
</evidence>
<dbReference type="EMBL" id="BK015301">
    <property type="protein sequence ID" value="DAE00238.1"/>
    <property type="molecule type" value="Genomic_DNA"/>
</dbReference>
<sequence length="193" mass="22740">MNGNIYYRLDIAAEIRNIFDRIDTLKDRTTYSEAIYNHPYTLSSVNWLYNDGIDKVFSQEYLELELEVGLENWLLVLNHVIYQWLKSKGLDVVYNKFLNIAPVWSYLRHAMLSEYDFPPWYPNKASEELLDKAIHENGLNLLFPKTFELLNHAYKLEPIPFPFIESKNINKDGISIPVSIHLDPLFLTITFIH</sequence>
<name>A0A8S5NZI9_9CAUD</name>